<accession>A0ABX3NSX6</accession>
<organism evidence="1 2">
    <name type="scientific">Niastella koreensis</name>
    <dbReference type="NCBI Taxonomy" id="354356"/>
    <lineage>
        <taxon>Bacteria</taxon>
        <taxon>Pseudomonadati</taxon>
        <taxon>Bacteroidota</taxon>
        <taxon>Chitinophagia</taxon>
        <taxon>Chitinophagales</taxon>
        <taxon>Chitinophagaceae</taxon>
        <taxon>Niastella</taxon>
    </lineage>
</organism>
<evidence type="ECO:0000313" key="1">
    <source>
        <dbReference type="EMBL" id="OQP45224.1"/>
    </source>
</evidence>
<comment type="caution">
    <text evidence="1">The sequence shown here is derived from an EMBL/GenBank/DDBJ whole genome shotgun (WGS) entry which is preliminary data.</text>
</comment>
<evidence type="ECO:0000313" key="2">
    <source>
        <dbReference type="Proteomes" id="UP000192277"/>
    </source>
</evidence>
<reference evidence="1 2" key="1">
    <citation type="submission" date="2016-04" db="EMBL/GenBank/DDBJ databases">
        <authorList>
            <person name="Chen L."/>
            <person name="Zhuang W."/>
            <person name="Wang G."/>
        </authorList>
    </citation>
    <scope>NUCLEOTIDE SEQUENCE [LARGE SCALE GENOMIC DNA]</scope>
    <source>
        <strain evidence="2">GR20</strain>
    </source>
</reference>
<proteinExistence type="predicted"/>
<dbReference type="RefSeq" id="WP_014219283.1">
    <property type="nucleotide sequence ID" value="NZ_LWBO01000021.1"/>
</dbReference>
<dbReference type="Proteomes" id="UP000192277">
    <property type="component" value="Unassembled WGS sequence"/>
</dbReference>
<keyword evidence="2" id="KW-1185">Reference proteome</keyword>
<gene>
    <name evidence="1" type="ORF">A4D02_34200</name>
</gene>
<name>A0ABX3NSX6_9BACT</name>
<dbReference type="EMBL" id="LWBO01000021">
    <property type="protein sequence ID" value="OQP45224.1"/>
    <property type="molecule type" value="Genomic_DNA"/>
</dbReference>
<sequence>MKPANKQPADNAIAQFLKSQLGYYTNPFGVQSDLLEDGAFNMTAPYPGIYLADGYAIEICIEDSTIAEFTNLTGITTVEQLHFASPQLLLELYHRGAAFLSVLYDNGDNCWELVFQKKDGRIQVRDEDEDRKWIARKKLEKPKDFINYITNYSKKH</sequence>
<protein>
    <submittedName>
        <fullName evidence="1">Uncharacterized protein</fullName>
    </submittedName>
</protein>